<evidence type="ECO:0000313" key="4">
    <source>
        <dbReference type="Proteomes" id="UP000237481"/>
    </source>
</evidence>
<name>A0A2S4KVA2_9HYPO</name>
<dbReference type="PANTHER" id="PTHR13593">
    <property type="match status" value="1"/>
</dbReference>
<comment type="caution">
    <text evidence="3">The sequence shown here is derived from an EMBL/GenBank/DDBJ whole genome shotgun (WGS) entry which is preliminary data.</text>
</comment>
<dbReference type="PANTHER" id="PTHR13593:SF80">
    <property type="entry name" value="PLC-LIKE PHOSPHODIESTERASE"/>
    <property type="match status" value="1"/>
</dbReference>
<dbReference type="STRING" id="94208.A0A2S4KVA2"/>
<dbReference type="Proteomes" id="UP000237481">
    <property type="component" value="Unassembled WGS sequence"/>
</dbReference>
<gene>
    <name evidence="3" type="ORF">TPAR_05739</name>
</gene>
<dbReference type="Pfam" id="PF26146">
    <property type="entry name" value="PI-PLC_X"/>
    <property type="match status" value="1"/>
</dbReference>
<feature type="region of interest" description="Disordered" evidence="1">
    <location>
        <begin position="323"/>
        <end position="347"/>
    </location>
</feature>
<dbReference type="InterPro" id="IPR017946">
    <property type="entry name" value="PLC-like_Pdiesterase_TIM-brl"/>
</dbReference>
<dbReference type="OrthoDB" id="7984201at2759"/>
<reference evidence="3 4" key="1">
    <citation type="submission" date="2018-01" db="EMBL/GenBank/DDBJ databases">
        <title>Harnessing the power of phylogenomics to disentangle the directionality and signatures of interkingdom host jumping in the parasitic fungal genus Tolypocladium.</title>
        <authorList>
            <person name="Quandt C.A."/>
            <person name="Patterson W."/>
            <person name="Spatafora J.W."/>
        </authorList>
    </citation>
    <scope>NUCLEOTIDE SEQUENCE [LARGE SCALE GENOMIC DNA]</scope>
    <source>
        <strain evidence="3 4">NRBC 100945</strain>
    </source>
</reference>
<organism evidence="3 4">
    <name type="scientific">Tolypocladium paradoxum</name>
    <dbReference type="NCBI Taxonomy" id="94208"/>
    <lineage>
        <taxon>Eukaryota</taxon>
        <taxon>Fungi</taxon>
        <taxon>Dikarya</taxon>
        <taxon>Ascomycota</taxon>
        <taxon>Pezizomycotina</taxon>
        <taxon>Sordariomycetes</taxon>
        <taxon>Hypocreomycetidae</taxon>
        <taxon>Hypocreales</taxon>
        <taxon>Ophiocordycipitaceae</taxon>
        <taxon>Tolypocladium</taxon>
    </lineage>
</organism>
<evidence type="ECO:0008006" key="5">
    <source>
        <dbReference type="Google" id="ProtNLM"/>
    </source>
</evidence>
<evidence type="ECO:0000256" key="1">
    <source>
        <dbReference type="SAM" id="MobiDB-lite"/>
    </source>
</evidence>
<proteinExistence type="predicted"/>
<dbReference type="EMBL" id="PKSG01000576">
    <property type="protein sequence ID" value="POR34100.1"/>
    <property type="molecule type" value="Genomic_DNA"/>
</dbReference>
<dbReference type="Gene3D" id="3.20.20.190">
    <property type="entry name" value="Phosphatidylinositol (PI) phosphodiesterase"/>
    <property type="match status" value="1"/>
</dbReference>
<evidence type="ECO:0000256" key="2">
    <source>
        <dbReference type="SAM" id="SignalP"/>
    </source>
</evidence>
<sequence>MFPSLRAAAAAALLAVASVQAAPQATATSAVGGNTSVAGTRACNNSPSLCSRQYNRITYMGAHDSSFLRDKSTGNSLSGNQFKNATVALDAGLRLLQAQVHKPNSTLELCHTSCSLLDAGPLESWLAAVNDWMAKNPNEVVTLVLVNSDNAPASDFGSVFEKSGISKLGYKSTTTSATGNWPTLDTMINQGTRVVSFVTNIQYSSATPYLLPEFDFAFETPFAVTELTGFNCTLDRPSRAGPAATALSNNFMSLVNHFKYQSLGSSIMVPDVDRIDVVNSPATSADGNLGKHLQACKTQWNQQPNFVLVDFWDRASPIQAVDSMNGLGSTTGRKSASSSEQSTGSVTNSQNLEYGALVAFLTATLLLV</sequence>
<protein>
    <recommendedName>
        <fullName evidence="5">PLC-like phosphodiesterase</fullName>
    </recommendedName>
</protein>
<dbReference type="GO" id="GO:0006629">
    <property type="term" value="P:lipid metabolic process"/>
    <property type="evidence" value="ECO:0007669"/>
    <property type="project" value="InterPro"/>
</dbReference>
<dbReference type="AlphaFoldDB" id="A0A2S4KVA2"/>
<evidence type="ECO:0000313" key="3">
    <source>
        <dbReference type="EMBL" id="POR34100.1"/>
    </source>
</evidence>
<dbReference type="InterPro" id="IPR051057">
    <property type="entry name" value="PI-PLC_domain"/>
</dbReference>
<keyword evidence="2" id="KW-0732">Signal</keyword>
<dbReference type="GO" id="GO:0008081">
    <property type="term" value="F:phosphoric diester hydrolase activity"/>
    <property type="evidence" value="ECO:0007669"/>
    <property type="project" value="InterPro"/>
</dbReference>
<feature type="chain" id="PRO_5015540116" description="PLC-like phosphodiesterase" evidence="2">
    <location>
        <begin position="22"/>
        <end position="368"/>
    </location>
</feature>
<accession>A0A2S4KVA2</accession>
<feature type="compositionally biased region" description="Polar residues" evidence="1">
    <location>
        <begin position="326"/>
        <end position="347"/>
    </location>
</feature>
<dbReference type="SUPFAM" id="SSF51695">
    <property type="entry name" value="PLC-like phosphodiesterases"/>
    <property type="match status" value="1"/>
</dbReference>
<feature type="signal peptide" evidence="2">
    <location>
        <begin position="1"/>
        <end position="21"/>
    </location>
</feature>
<keyword evidence="4" id="KW-1185">Reference proteome</keyword>